<dbReference type="EMBL" id="CH476732">
    <property type="protein sequence ID" value="EIE76733.1"/>
    <property type="molecule type" value="Genomic_DNA"/>
</dbReference>
<dbReference type="AlphaFoldDB" id="I1BKK3"/>
<evidence type="ECO:0000313" key="2">
    <source>
        <dbReference type="Proteomes" id="UP000009138"/>
    </source>
</evidence>
<sequence length="59" mass="6580">MYFSTAGTFVQLNSTKRILKACHTSSSKTTQAGRDSGVRPAKIDSVAKDQLRRADFWNM</sequence>
<evidence type="ECO:0000313" key="1">
    <source>
        <dbReference type="EMBL" id="EIE76733.1"/>
    </source>
</evidence>
<proteinExistence type="predicted"/>
<protein>
    <submittedName>
        <fullName evidence="1">Uncharacterized protein</fullName>
    </submittedName>
</protein>
<accession>I1BKK3</accession>
<organism evidence="1 2">
    <name type="scientific">Rhizopus delemar (strain RA 99-880 / ATCC MYA-4621 / FGSC 9543 / NRRL 43880)</name>
    <name type="common">Mucormycosis agent</name>
    <name type="synonym">Rhizopus arrhizus var. delemar</name>
    <dbReference type="NCBI Taxonomy" id="246409"/>
    <lineage>
        <taxon>Eukaryota</taxon>
        <taxon>Fungi</taxon>
        <taxon>Fungi incertae sedis</taxon>
        <taxon>Mucoromycota</taxon>
        <taxon>Mucoromycotina</taxon>
        <taxon>Mucoromycetes</taxon>
        <taxon>Mucorales</taxon>
        <taxon>Mucorineae</taxon>
        <taxon>Rhizopodaceae</taxon>
        <taxon>Rhizopus</taxon>
    </lineage>
</organism>
<dbReference type="Proteomes" id="UP000009138">
    <property type="component" value="Unassembled WGS sequence"/>
</dbReference>
<dbReference type="GeneID" id="93608409"/>
<dbReference type="RefSeq" id="XP_067512129.1">
    <property type="nucleotide sequence ID" value="XM_067656028.1"/>
</dbReference>
<dbReference type="InParanoid" id="I1BKK3"/>
<reference evidence="1 2" key="1">
    <citation type="journal article" date="2009" name="PLoS Genet.">
        <title>Genomic analysis of the basal lineage fungus Rhizopus oryzae reveals a whole-genome duplication.</title>
        <authorList>
            <person name="Ma L.-J."/>
            <person name="Ibrahim A.S."/>
            <person name="Skory C."/>
            <person name="Grabherr M.G."/>
            <person name="Burger G."/>
            <person name="Butler M."/>
            <person name="Elias M."/>
            <person name="Idnurm A."/>
            <person name="Lang B.F."/>
            <person name="Sone T."/>
            <person name="Abe A."/>
            <person name="Calvo S.E."/>
            <person name="Corrochano L.M."/>
            <person name="Engels R."/>
            <person name="Fu J."/>
            <person name="Hansberg W."/>
            <person name="Kim J.-M."/>
            <person name="Kodira C.D."/>
            <person name="Koehrsen M.J."/>
            <person name="Liu B."/>
            <person name="Miranda-Saavedra D."/>
            <person name="O'Leary S."/>
            <person name="Ortiz-Castellanos L."/>
            <person name="Poulter R."/>
            <person name="Rodriguez-Romero J."/>
            <person name="Ruiz-Herrera J."/>
            <person name="Shen Y.-Q."/>
            <person name="Zeng Q."/>
            <person name="Galagan J."/>
            <person name="Birren B.W."/>
            <person name="Cuomo C.A."/>
            <person name="Wickes B.L."/>
        </authorList>
    </citation>
    <scope>NUCLEOTIDE SEQUENCE [LARGE SCALE GENOMIC DNA]</scope>
    <source>
        <strain evidence="2">RA 99-880 / ATCC MYA-4621 / FGSC 9543 / NRRL 43880</strain>
    </source>
</reference>
<name>I1BKK3_RHIO9</name>
<gene>
    <name evidence="1" type="ORF">RO3G_01437</name>
</gene>
<dbReference type="VEuPathDB" id="FungiDB:RO3G_01437"/>
<keyword evidence="2" id="KW-1185">Reference proteome</keyword>